<accession>A0A3D0KAM4</accession>
<evidence type="ECO:0008006" key="2">
    <source>
        <dbReference type="Google" id="ProtNLM"/>
    </source>
</evidence>
<protein>
    <recommendedName>
        <fullName evidence="2">Molybdenum cofactor carrier</fullName>
    </recommendedName>
</protein>
<comment type="caution">
    <text evidence="1">The sequence shown here is derived from an EMBL/GenBank/DDBJ whole genome shotgun (WGS) entry which is preliminary data.</text>
</comment>
<dbReference type="Gene3D" id="3.40.50.450">
    <property type="match status" value="1"/>
</dbReference>
<name>A0A3D0KAM4_9GAMM</name>
<dbReference type="EMBL" id="DOTR01000001">
    <property type="protein sequence ID" value="HCA00592.1"/>
    <property type="molecule type" value="Genomic_DNA"/>
</dbReference>
<sequence length="154" mass="16699">MLSKIMSGGQTGADRAALDAALTLEFPIGGTCPVGRMAEDGPMSSIYTLEEVSGDYRQRNHQNVQNADGTAIFYASYLQGGTEATALFCIQQSKPYKLIDIELIDPLHAAMLLADFVHDRNISVLNVAGPRASTCPVMYAYVKQAIELVIKQSR</sequence>
<evidence type="ECO:0000313" key="1">
    <source>
        <dbReference type="EMBL" id="HCA00592.1"/>
    </source>
</evidence>
<organism evidence="1">
    <name type="scientific">Halomonas campaniensis</name>
    <dbReference type="NCBI Taxonomy" id="213554"/>
    <lineage>
        <taxon>Bacteria</taxon>
        <taxon>Pseudomonadati</taxon>
        <taxon>Pseudomonadota</taxon>
        <taxon>Gammaproteobacteria</taxon>
        <taxon>Oceanospirillales</taxon>
        <taxon>Halomonadaceae</taxon>
        <taxon>Halomonas</taxon>
    </lineage>
</organism>
<dbReference type="InterPro" id="IPR024755">
    <property type="entry name" value="cpYpsA"/>
</dbReference>
<dbReference type="SUPFAM" id="SSF102405">
    <property type="entry name" value="MCP/YpsA-like"/>
    <property type="match status" value="1"/>
</dbReference>
<dbReference type="Pfam" id="PF12694">
    <property type="entry name" value="cpYpsA"/>
    <property type="match status" value="1"/>
</dbReference>
<gene>
    <name evidence="1" type="ORF">DEO68_00080</name>
</gene>
<dbReference type="AlphaFoldDB" id="A0A3D0KAM4"/>
<reference evidence="1" key="1">
    <citation type="journal article" date="2018" name="Nat. Biotechnol.">
        <title>A standardized bacterial taxonomy based on genome phylogeny substantially revises the tree of life.</title>
        <authorList>
            <person name="Parks D.H."/>
            <person name="Chuvochina M."/>
            <person name="Waite D.W."/>
            <person name="Rinke C."/>
            <person name="Skarshewski A."/>
            <person name="Chaumeil P.A."/>
            <person name="Hugenholtz P."/>
        </authorList>
    </citation>
    <scope>NUCLEOTIDE SEQUENCE [LARGE SCALE GENOMIC DNA]</scope>
    <source>
        <strain evidence="1">UBA11284</strain>
    </source>
</reference>
<proteinExistence type="predicted"/>